<gene>
    <name evidence="1" type="primary">ARA1</name>
    <name evidence="1" type="ORF">MA16_Dca027995</name>
</gene>
<dbReference type="EMBL" id="KZ505058">
    <property type="protein sequence ID" value="PKU60528.1"/>
    <property type="molecule type" value="Genomic_DNA"/>
</dbReference>
<name>A0A2I0VAU1_9ASPA</name>
<keyword evidence="2" id="KW-1185">Reference proteome</keyword>
<organism evidence="1 2">
    <name type="scientific">Dendrobium catenatum</name>
    <dbReference type="NCBI Taxonomy" id="906689"/>
    <lineage>
        <taxon>Eukaryota</taxon>
        <taxon>Viridiplantae</taxon>
        <taxon>Streptophyta</taxon>
        <taxon>Embryophyta</taxon>
        <taxon>Tracheophyta</taxon>
        <taxon>Spermatophyta</taxon>
        <taxon>Magnoliopsida</taxon>
        <taxon>Liliopsida</taxon>
        <taxon>Asparagales</taxon>
        <taxon>Orchidaceae</taxon>
        <taxon>Epidendroideae</taxon>
        <taxon>Malaxideae</taxon>
        <taxon>Dendrobiinae</taxon>
        <taxon>Dendrobium</taxon>
    </lineage>
</organism>
<reference evidence="1 2" key="2">
    <citation type="journal article" date="2017" name="Nature">
        <title>The Apostasia genome and the evolution of orchids.</title>
        <authorList>
            <person name="Zhang G.Q."/>
            <person name="Liu K.W."/>
            <person name="Li Z."/>
            <person name="Lohaus R."/>
            <person name="Hsiao Y.Y."/>
            <person name="Niu S.C."/>
            <person name="Wang J.Y."/>
            <person name="Lin Y.C."/>
            <person name="Xu Q."/>
            <person name="Chen L.J."/>
            <person name="Yoshida K."/>
            <person name="Fujiwara S."/>
            <person name="Wang Z.W."/>
            <person name="Zhang Y.Q."/>
            <person name="Mitsuda N."/>
            <person name="Wang M."/>
            <person name="Liu G.H."/>
            <person name="Pecoraro L."/>
            <person name="Huang H.X."/>
            <person name="Xiao X.J."/>
            <person name="Lin M."/>
            <person name="Wu X.Y."/>
            <person name="Wu W.L."/>
            <person name="Chen Y.Y."/>
            <person name="Chang S.B."/>
            <person name="Sakamoto S."/>
            <person name="Ohme-Takagi M."/>
            <person name="Yagi M."/>
            <person name="Zeng S.J."/>
            <person name="Shen C.Y."/>
            <person name="Yeh C.M."/>
            <person name="Luo Y.B."/>
            <person name="Tsai W.C."/>
            <person name="Van de Peer Y."/>
            <person name="Liu Z.J."/>
        </authorList>
    </citation>
    <scope>NUCLEOTIDE SEQUENCE [LARGE SCALE GENOMIC DNA]</scope>
    <source>
        <tissue evidence="1">The whole plant</tissue>
    </source>
</reference>
<dbReference type="GO" id="GO:0016301">
    <property type="term" value="F:kinase activity"/>
    <property type="evidence" value="ECO:0007669"/>
    <property type="project" value="UniProtKB-KW"/>
</dbReference>
<accession>A0A2I0VAU1</accession>
<sequence length="63" mass="7098">MPAFRDVIDVPLVVRRLHKSRSEVRKELGIGEDVKLLIFNFGGQVCQAAILALADVFLMLFLE</sequence>
<dbReference type="InterPro" id="IPR053205">
    <property type="entry name" value="GHMP_kinase_L-arabinokinase"/>
</dbReference>
<dbReference type="Proteomes" id="UP000233837">
    <property type="component" value="Unassembled WGS sequence"/>
</dbReference>
<dbReference type="STRING" id="906689.A0A2I0VAU1"/>
<keyword evidence="1" id="KW-0418">Kinase</keyword>
<dbReference type="PANTHER" id="PTHR38134:SF2">
    <property type="entry name" value="GALACTOKINASE"/>
    <property type="match status" value="1"/>
</dbReference>
<keyword evidence="1" id="KW-0808">Transferase</keyword>
<dbReference type="PANTHER" id="PTHR38134">
    <property type="entry name" value="SLR1395 PROTEIN"/>
    <property type="match status" value="1"/>
</dbReference>
<proteinExistence type="predicted"/>
<evidence type="ECO:0000313" key="1">
    <source>
        <dbReference type="EMBL" id="PKU60528.1"/>
    </source>
</evidence>
<reference evidence="1 2" key="1">
    <citation type="journal article" date="2016" name="Sci. Rep.">
        <title>The Dendrobium catenatum Lindl. genome sequence provides insights into polysaccharide synthase, floral development and adaptive evolution.</title>
        <authorList>
            <person name="Zhang G.Q."/>
            <person name="Xu Q."/>
            <person name="Bian C."/>
            <person name="Tsai W.C."/>
            <person name="Yeh C.M."/>
            <person name="Liu K.W."/>
            <person name="Yoshida K."/>
            <person name="Zhang L.S."/>
            <person name="Chang S.B."/>
            <person name="Chen F."/>
            <person name="Shi Y."/>
            <person name="Su Y.Y."/>
            <person name="Zhang Y.Q."/>
            <person name="Chen L.J."/>
            <person name="Yin Y."/>
            <person name="Lin M."/>
            <person name="Huang H."/>
            <person name="Deng H."/>
            <person name="Wang Z.W."/>
            <person name="Zhu S.L."/>
            <person name="Zhao X."/>
            <person name="Deng C."/>
            <person name="Niu S.C."/>
            <person name="Huang J."/>
            <person name="Wang M."/>
            <person name="Liu G.H."/>
            <person name="Yang H.J."/>
            <person name="Xiao X.J."/>
            <person name="Hsiao Y.Y."/>
            <person name="Wu W.L."/>
            <person name="Chen Y.Y."/>
            <person name="Mitsuda N."/>
            <person name="Ohme-Takagi M."/>
            <person name="Luo Y.B."/>
            <person name="Van de Peer Y."/>
            <person name="Liu Z.J."/>
        </authorList>
    </citation>
    <scope>NUCLEOTIDE SEQUENCE [LARGE SCALE GENOMIC DNA]</scope>
    <source>
        <tissue evidence="1">The whole plant</tissue>
    </source>
</reference>
<dbReference type="AlphaFoldDB" id="A0A2I0VAU1"/>
<evidence type="ECO:0000313" key="2">
    <source>
        <dbReference type="Proteomes" id="UP000233837"/>
    </source>
</evidence>
<protein>
    <submittedName>
        <fullName evidence="1">L-arabinokinase</fullName>
    </submittedName>
</protein>